<dbReference type="Gene3D" id="3.40.50.300">
    <property type="entry name" value="P-loop containing nucleotide triphosphate hydrolases"/>
    <property type="match status" value="1"/>
</dbReference>
<dbReference type="HAMAP" id="MF_00109">
    <property type="entry name" value="Shikimate_kinase"/>
    <property type="match status" value="1"/>
</dbReference>
<feature type="region of interest" description="Disordered" evidence="1">
    <location>
        <begin position="300"/>
        <end position="332"/>
    </location>
</feature>
<feature type="compositionally biased region" description="Polar residues" evidence="1">
    <location>
        <begin position="319"/>
        <end position="332"/>
    </location>
</feature>
<sequence length="829" mass="89402">MPSAQQTPEGNQTPMRGAGQDFQALKTLVEVSLNLKQNAQSPTNGQQEGARPRPRGTHSPTASIVLLGMRGVGKTTLGLIASTFLSRDFLDADRLFEQVFRCSVKDLVAEKGFAYFRERESALLEQLLTVHGEGKIIVLGGGVVEREDNRRRLQEYARTRGPVFHVERDLEEVFAYLHNPNAKSTWATLEEGYRAVWERRAAWYEECSNLTLVALSPSPSVHPSLVLKRAEISLQRFLGALLGSPSPSSPPFDLSNMSRRSTALVIVGDDPILRSAKLLEVASRGVDALEIRVDTLAGCHSTPTKHSPSSASQPPDAPTVTTSRAASPTQVAGNPDPFFVSLRVGALRQNSPLPLLYTVQTFGQGGCFTGSRDDYIRLVEHGFRLACDFVDVELGLEDDEIELLMQSKSRGSRTIMSWRWDSPVAWNSAEVGAVYERAVRLGADIVRLEQPASSPASSFELALLQDRLAKTAGVPLIGINTGATGQMSRIFNRLLTPVSHPSLAEAASLAREGVHSFAELQQALKLTGLHSPRTIYDLAATERMSCWVGDAPSVGSSNERLQDAIASLALPFLFTRRPSSTYLPSLIEQGDFGGALLPPRVDLAAYPSHIPLSLAASTIGYADTLVPSSTPSIPFDEPAPSGPPSPPTLDNLRSLALQHLLRSHLSPANAVGRHSSAVVIDAYGQAGREALFALSQLGVRKIFVLGSDGAALKVYEGTVISIASLADVDQSGLRHLPAIVLSCSANMPSLSPTLEGSSTPGVVLCMEGEGQTSMEGEGGRTLMDVDDDGDGWIRLGRKELKEEVVRRQFFALTGKRMPSRGDEVVHCLM</sequence>
<dbReference type="STRING" id="106004.A0A1Y2DAB5"/>
<feature type="compositionally biased region" description="Polar residues" evidence="1">
    <location>
        <begin position="36"/>
        <end position="47"/>
    </location>
</feature>
<feature type="region of interest" description="Disordered" evidence="1">
    <location>
        <begin position="36"/>
        <end position="60"/>
    </location>
</feature>
<evidence type="ECO:0000313" key="3">
    <source>
        <dbReference type="Proteomes" id="UP000193467"/>
    </source>
</evidence>
<dbReference type="Proteomes" id="UP000193467">
    <property type="component" value="Unassembled WGS sequence"/>
</dbReference>
<organism evidence="2 3">
    <name type="scientific">Leucosporidium creatinivorum</name>
    <dbReference type="NCBI Taxonomy" id="106004"/>
    <lineage>
        <taxon>Eukaryota</taxon>
        <taxon>Fungi</taxon>
        <taxon>Dikarya</taxon>
        <taxon>Basidiomycota</taxon>
        <taxon>Pucciniomycotina</taxon>
        <taxon>Microbotryomycetes</taxon>
        <taxon>Leucosporidiales</taxon>
        <taxon>Leucosporidium</taxon>
    </lineage>
</organism>
<dbReference type="Pfam" id="PF01487">
    <property type="entry name" value="DHquinase_I"/>
    <property type="match status" value="1"/>
</dbReference>
<dbReference type="GO" id="GO:0003855">
    <property type="term" value="F:3-dehydroquinate dehydratase activity"/>
    <property type="evidence" value="ECO:0007669"/>
    <property type="project" value="InterPro"/>
</dbReference>
<dbReference type="InParanoid" id="A0A1Y2DAB5"/>
<reference evidence="2 3" key="1">
    <citation type="submission" date="2016-07" db="EMBL/GenBank/DDBJ databases">
        <title>Pervasive Adenine N6-methylation of Active Genes in Fungi.</title>
        <authorList>
            <consortium name="DOE Joint Genome Institute"/>
            <person name="Mondo S.J."/>
            <person name="Dannebaum R.O."/>
            <person name="Kuo R.C."/>
            <person name="Labutti K."/>
            <person name="Haridas S."/>
            <person name="Kuo A."/>
            <person name="Salamov A."/>
            <person name="Ahrendt S.R."/>
            <person name="Lipzen A."/>
            <person name="Sullivan W."/>
            <person name="Andreopoulos W.B."/>
            <person name="Clum A."/>
            <person name="Lindquist E."/>
            <person name="Daum C."/>
            <person name="Ramamoorthy G.K."/>
            <person name="Gryganskyi A."/>
            <person name="Culley D."/>
            <person name="Magnuson J.K."/>
            <person name="James T.Y."/>
            <person name="O'Malley M.A."/>
            <person name="Stajich J.E."/>
            <person name="Spatafora J.W."/>
            <person name="Visel A."/>
            <person name="Grigoriev I.V."/>
        </authorList>
    </citation>
    <scope>NUCLEOTIDE SEQUENCE [LARGE SCALE GENOMIC DNA]</scope>
    <source>
        <strain evidence="2 3">62-1032</strain>
    </source>
</reference>
<dbReference type="CDD" id="cd00502">
    <property type="entry name" value="DHQase_I"/>
    <property type="match status" value="1"/>
</dbReference>
<proteinExistence type="inferred from homology"/>
<dbReference type="AlphaFoldDB" id="A0A1Y2DAB5"/>
<dbReference type="InterPro" id="IPR027417">
    <property type="entry name" value="P-loop_NTPase"/>
</dbReference>
<protein>
    <submittedName>
        <fullName evidence="2">Type I 3-dehydroquinase-domain-containing protein</fullName>
    </submittedName>
</protein>
<dbReference type="GO" id="GO:0009423">
    <property type="term" value="P:chorismate biosynthetic process"/>
    <property type="evidence" value="ECO:0007669"/>
    <property type="project" value="TreeGrafter"/>
</dbReference>
<dbReference type="CDD" id="cd00464">
    <property type="entry name" value="SK"/>
    <property type="match status" value="1"/>
</dbReference>
<dbReference type="GO" id="GO:0003866">
    <property type="term" value="F:3-phosphoshikimate 1-carboxyvinyltransferase activity"/>
    <property type="evidence" value="ECO:0007669"/>
    <property type="project" value="TreeGrafter"/>
</dbReference>
<dbReference type="PRINTS" id="PR01100">
    <property type="entry name" value="SHIKIMTKNASE"/>
</dbReference>
<gene>
    <name evidence="2" type="ORF">BCR35DRAFT_309903</name>
</gene>
<dbReference type="InterPro" id="IPR000623">
    <property type="entry name" value="Shikimate_kinase/TSH1"/>
</dbReference>
<dbReference type="InterPro" id="IPR001381">
    <property type="entry name" value="DHquinase_I"/>
</dbReference>
<dbReference type="InterPro" id="IPR031322">
    <property type="entry name" value="Shikimate/glucono_kinase"/>
</dbReference>
<name>A0A1Y2DAB5_9BASI</name>
<dbReference type="Pfam" id="PF01202">
    <property type="entry name" value="SKI"/>
    <property type="match status" value="1"/>
</dbReference>
<dbReference type="PANTHER" id="PTHR21090">
    <property type="entry name" value="AROM/DEHYDROQUINATE SYNTHASE"/>
    <property type="match status" value="1"/>
</dbReference>
<dbReference type="InterPro" id="IPR013785">
    <property type="entry name" value="Aldolase_TIM"/>
</dbReference>
<dbReference type="Gene3D" id="3.20.20.70">
    <property type="entry name" value="Aldolase class I"/>
    <property type="match status" value="1"/>
</dbReference>
<dbReference type="SUPFAM" id="SSF52540">
    <property type="entry name" value="P-loop containing nucleoside triphosphate hydrolases"/>
    <property type="match status" value="1"/>
</dbReference>
<evidence type="ECO:0000313" key="2">
    <source>
        <dbReference type="EMBL" id="ORY56199.1"/>
    </source>
</evidence>
<comment type="caution">
    <text evidence="2">The sequence shown here is derived from an EMBL/GenBank/DDBJ whole genome shotgun (WGS) entry which is preliminary data.</text>
</comment>
<dbReference type="PANTHER" id="PTHR21090:SF5">
    <property type="entry name" value="PENTAFUNCTIONAL AROM POLYPEPTIDE"/>
    <property type="match status" value="1"/>
</dbReference>
<evidence type="ECO:0000256" key="1">
    <source>
        <dbReference type="SAM" id="MobiDB-lite"/>
    </source>
</evidence>
<keyword evidence="3" id="KW-1185">Reference proteome</keyword>
<dbReference type="EMBL" id="MCGR01000087">
    <property type="protein sequence ID" value="ORY56199.1"/>
    <property type="molecule type" value="Genomic_DNA"/>
</dbReference>
<dbReference type="OrthoDB" id="197068at2759"/>
<dbReference type="SUPFAM" id="SSF51569">
    <property type="entry name" value="Aldolase"/>
    <property type="match status" value="1"/>
</dbReference>
<accession>A0A1Y2DAB5</accession>